<feature type="compositionally biased region" description="Polar residues" evidence="1">
    <location>
        <begin position="80"/>
        <end position="90"/>
    </location>
</feature>
<evidence type="ECO:0000256" key="1">
    <source>
        <dbReference type="SAM" id="MobiDB-lite"/>
    </source>
</evidence>
<comment type="caution">
    <text evidence="2">The sequence shown here is derived from an EMBL/GenBank/DDBJ whole genome shotgun (WGS) entry which is preliminary data.</text>
</comment>
<evidence type="ECO:0000313" key="2">
    <source>
        <dbReference type="EMBL" id="OQV13346.1"/>
    </source>
</evidence>
<dbReference type="PANTHER" id="PTHR47765">
    <property type="entry name" value="3'-5' EXONUCLEASE DOMAIN-CONTAINING PROTEIN"/>
    <property type="match status" value="1"/>
</dbReference>
<feature type="region of interest" description="Disordered" evidence="1">
    <location>
        <begin position="80"/>
        <end position="99"/>
    </location>
</feature>
<dbReference type="EMBL" id="MTYJ01000126">
    <property type="protein sequence ID" value="OQV13346.1"/>
    <property type="molecule type" value="Genomic_DNA"/>
</dbReference>
<evidence type="ECO:0000313" key="3">
    <source>
        <dbReference type="Proteomes" id="UP000192578"/>
    </source>
</evidence>
<reference evidence="3" key="1">
    <citation type="submission" date="2017-01" db="EMBL/GenBank/DDBJ databases">
        <title>Comparative genomics of anhydrobiosis in the tardigrade Hypsibius dujardini.</title>
        <authorList>
            <person name="Yoshida Y."/>
            <person name="Koutsovoulos G."/>
            <person name="Laetsch D."/>
            <person name="Stevens L."/>
            <person name="Kumar S."/>
            <person name="Horikawa D."/>
            <person name="Ishino K."/>
            <person name="Komine S."/>
            <person name="Tomita M."/>
            <person name="Blaxter M."/>
            <person name="Arakawa K."/>
        </authorList>
    </citation>
    <scope>NUCLEOTIDE SEQUENCE [LARGE SCALE GENOMIC DNA]</scope>
    <source>
        <strain evidence="3">Z151</strain>
    </source>
</reference>
<dbReference type="OrthoDB" id="18193at2759"/>
<dbReference type="PANTHER" id="PTHR47765:SF2">
    <property type="entry name" value="EXONUCLEASE MUT-7 HOMOLOG"/>
    <property type="match status" value="1"/>
</dbReference>
<dbReference type="AlphaFoldDB" id="A0A1W0WDQ6"/>
<gene>
    <name evidence="2" type="ORF">BV898_12456</name>
</gene>
<evidence type="ECO:0008006" key="4">
    <source>
        <dbReference type="Google" id="ProtNLM"/>
    </source>
</evidence>
<sequence>MRNRIFLTSPARWAIVREQVPDDHCFFIPSNTKLDLQLKYVVENFNIFRTPVLGRRCSSCNGDVFYPRNSPEVMRLVKLSPTSEAASTRPPNQPRMSRRMPVTIHPDRRTRLCHLLQKCVVEALESIDFLTGKITENGISVDVGSLQEFKMSRVKDYYICSSCGKIYLPGTHFGRTGIF</sequence>
<keyword evidence="3" id="KW-1185">Reference proteome</keyword>
<name>A0A1W0WDQ6_HYPEX</name>
<dbReference type="InterPro" id="IPR052408">
    <property type="entry name" value="Exonuclease_MUT-7-like"/>
</dbReference>
<proteinExistence type="predicted"/>
<protein>
    <recommendedName>
        <fullName evidence="4">Mut7-C RNAse domain-containing protein</fullName>
    </recommendedName>
</protein>
<dbReference type="Proteomes" id="UP000192578">
    <property type="component" value="Unassembled WGS sequence"/>
</dbReference>
<organism evidence="2 3">
    <name type="scientific">Hypsibius exemplaris</name>
    <name type="common">Freshwater tardigrade</name>
    <dbReference type="NCBI Taxonomy" id="2072580"/>
    <lineage>
        <taxon>Eukaryota</taxon>
        <taxon>Metazoa</taxon>
        <taxon>Ecdysozoa</taxon>
        <taxon>Tardigrada</taxon>
        <taxon>Eutardigrada</taxon>
        <taxon>Parachela</taxon>
        <taxon>Hypsibioidea</taxon>
        <taxon>Hypsibiidae</taxon>
        <taxon>Hypsibius</taxon>
    </lineage>
</organism>
<accession>A0A1W0WDQ6</accession>